<evidence type="ECO:0000313" key="3">
    <source>
        <dbReference type="Proteomes" id="UP001157887"/>
    </source>
</evidence>
<sequence length="180" mass="20192">MTAIVRENGELLSIIVGPEEVVALNTPQGCLAVNNPPKQDMQYVDGRWVDLPKRPSIHHAFDYTTKQWIDPRTLDDIKSQKWAEIKSERDRLEFGGFEFDGGIYDSDQVSQGRIIGASSSGLDQTWVLADNTTVELSASQLQQLYAALQVHIASVHERGRIARQLIFEAETKEQVEAVQL</sequence>
<protein>
    <submittedName>
        <fullName evidence="2">DUF4376 domain-containing protein</fullName>
    </submittedName>
</protein>
<dbReference type="Pfam" id="PF14301">
    <property type="entry name" value="DUF4376"/>
    <property type="match status" value="1"/>
</dbReference>
<evidence type="ECO:0000259" key="1">
    <source>
        <dbReference type="Pfam" id="PF14301"/>
    </source>
</evidence>
<name>A0AAW6RS84_ACIJO</name>
<dbReference type="RefSeq" id="WP_130235254.1">
    <property type="nucleotide sequence ID" value="NZ_JAOECG010000002.1"/>
</dbReference>
<evidence type="ECO:0000313" key="2">
    <source>
        <dbReference type="EMBL" id="MDG9785843.1"/>
    </source>
</evidence>
<accession>A0AAW6RS84</accession>
<dbReference type="AlphaFoldDB" id="A0AAW6RS84"/>
<proteinExistence type="predicted"/>
<feature type="domain" description="DUF4376" evidence="1">
    <location>
        <begin position="77"/>
        <end position="177"/>
    </location>
</feature>
<comment type="caution">
    <text evidence="2">The sequence shown here is derived from an EMBL/GenBank/DDBJ whole genome shotgun (WGS) entry which is preliminary data.</text>
</comment>
<dbReference type="InterPro" id="IPR025484">
    <property type="entry name" value="DUF4376"/>
</dbReference>
<gene>
    <name evidence="2" type="ORF">N7566_02300</name>
</gene>
<organism evidence="2 3">
    <name type="scientific">Acinetobacter johnsonii</name>
    <dbReference type="NCBI Taxonomy" id="40214"/>
    <lineage>
        <taxon>Bacteria</taxon>
        <taxon>Pseudomonadati</taxon>
        <taxon>Pseudomonadota</taxon>
        <taxon>Gammaproteobacteria</taxon>
        <taxon>Moraxellales</taxon>
        <taxon>Moraxellaceae</taxon>
        <taxon>Acinetobacter</taxon>
    </lineage>
</organism>
<reference evidence="2" key="1">
    <citation type="submission" date="2022-09" db="EMBL/GenBank/DDBJ databases">
        <title>Intensive care unit water sources are persistently colonized with multi-drug resistant bacteria and are the site of extensive horizontal gene transfer of antibiotic resistance genes.</title>
        <authorList>
            <person name="Diorio-Toth L."/>
        </authorList>
    </citation>
    <scope>NUCLEOTIDE SEQUENCE</scope>
    <source>
        <strain evidence="2">GD04065</strain>
    </source>
</reference>
<dbReference type="Proteomes" id="UP001157887">
    <property type="component" value="Unassembled WGS sequence"/>
</dbReference>
<dbReference type="EMBL" id="JAOECG010000002">
    <property type="protein sequence ID" value="MDG9785843.1"/>
    <property type="molecule type" value="Genomic_DNA"/>
</dbReference>